<proteinExistence type="predicted"/>
<organism evidence="3 4">
    <name type="scientific">Anaeramoeba flamelloides</name>
    <dbReference type="NCBI Taxonomy" id="1746091"/>
    <lineage>
        <taxon>Eukaryota</taxon>
        <taxon>Metamonada</taxon>
        <taxon>Anaeramoebidae</taxon>
        <taxon>Anaeramoeba</taxon>
    </lineage>
</organism>
<feature type="coiled-coil region" evidence="1">
    <location>
        <begin position="208"/>
        <end position="239"/>
    </location>
</feature>
<comment type="caution">
    <text evidence="3">The sequence shown here is derived from an EMBL/GenBank/DDBJ whole genome shotgun (WGS) entry which is preliminary data.</text>
</comment>
<name>A0ABQ8Z1X0_9EUKA</name>
<keyword evidence="4" id="KW-1185">Reference proteome</keyword>
<keyword evidence="1" id="KW-0175">Coiled coil</keyword>
<evidence type="ECO:0000313" key="3">
    <source>
        <dbReference type="EMBL" id="KAJ6250785.1"/>
    </source>
</evidence>
<sequence length="1037" mass="124989">MYPNYLNKSFFSEQNRDGENNQSNLSRDVLEQIRIIVDKSIGKQYDQYKENDEKFQQIQELKNKICELEETINRISDQNTKYWKDISKKESIIKENRDTISSQEKTNDQCKNTIMELNTKIENLKTTIKDYQMELKGFQKDFDNFSDGIDRINTSNQEEIEGTMETIRNLISENVRDLKKKELSYNNEFIETIKEKFKTLHKYIFQLYIKYEQDVKELNRNHLQEKQNIKNKISEKKKKRQNFISVETEKLNRKYGPTIKEIEEKYQTEIDHKKENYLKELDKLKKIANREKEKSIKDIKNNYSLKIKDNQSKIEEYDIEINKKRNEIQENKDKIQQLSHNYQEESNNITNNFSDKIHKIEIDIGSSQKHYSDLIQTKKKIEEEISPKGPKKKKRKSKQDIKKLQQRLKEVDNEIKKGNKERILSLKGNLKNLRSQKKIELKECKEKFIQEKTNLQTEIMEKEISQLEEQQKVFRDTIDKIDKISVPQEILKLEQEYKQKFNIPNKNQEEKVIKLKKDNNYHQNEKHNFQKKPDERTEKKKLDLETLEEKNNTPIKRLYSTFTNFEKQKNKEKKQEIYIIKWKKQKKIDQIKENPEIITINQEIEELKQQLSEKKKKYFLDLEKQNRDLKLKVTNKQKFIINNIIVKNDYKHQNKQDMIKHKNSHIQSFKKDVQKIIKLNFNLKNKISQQIQKSHQLIFNNTNDHKILIDKKIKKKISNKIPNISQQKKETIDPLLEQSYLDLKNSSNLLVQVDPIAKFKNFIMKIKAPLMGIKKHLDLNKIGIMSMEFIRKIEFEFENYKMGILDSLKIDEKMKKEYIYRFIKRVIFDFFAKKFTKELIEKFVISFLNNCGYNLKNIYNFYKYFINNFGIQTINSIAEKELEKTFKIEEFEKWDINKLIKNLTLLKKMVKGESFLFINQTHYNYLEEIEKLEKGIQLYKQLNTYFSKIMEYSIIIISDWRFKFSYKNSIHNNIYIENKKYTILQINSKNELALPIFKKKKQKKKNKNLTTNTFGSIVFPIIADSSTSEPLSKYLYI</sequence>
<dbReference type="EMBL" id="JAOAOG010000073">
    <property type="protein sequence ID" value="KAJ6250785.1"/>
    <property type="molecule type" value="Genomic_DNA"/>
</dbReference>
<feature type="region of interest" description="Disordered" evidence="2">
    <location>
        <begin position="520"/>
        <end position="539"/>
    </location>
</feature>
<dbReference type="Proteomes" id="UP001150062">
    <property type="component" value="Unassembled WGS sequence"/>
</dbReference>
<feature type="coiled-coil region" evidence="1">
    <location>
        <begin position="274"/>
        <end position="348"/>
    </location>
</feature>
<reference evidence="3" key="1">
    <citation type="submission" date="2022-08" db="EMBL/GenBank/DDBJ databases">
        <title>Novel sulfate-reducing endosymbionts in the free-living metamonad Anaeramoeba.</title>
        <authorList>
            <person name="Jerlstrom-Hultqvist J."/>
            <person name="Cepicka I."/>
            <person name="Gallot-Lavallee L."/>
            <person name="Salas-Leiva D."/>
            <person name="Curtis B.A."/>
            <person name="Zahonova K."/>
            <person name="Pipaliya S."/>
            <person name="Dacks J."/>
            <person name="Roger A.J."/>
        </authorList>
    </citation>
    <scope>NUCLEOTIDE SEQUENCE</scope>
    <source>
        <strain evidence="3">Schooner1</strain>
    </source>
</reference>
<gene>
    <name evidence="3" type="ORF">M0813_15600</name>
</gene>
<feature type="coiled-coil region" evidence="1">
    <location>
        <begin position="58"/>
        <end position="141"/>
    </location>
</feature>
<dbReference type="Gene3D" id="1.10.287.1490">
    <property type="match status" value="1"/>
</dbReference>
<feature type="region of interest" description="Disordered" evidence="2">
    <location>
        <begin position="382"/>
        <end position="403"/>
    </location>
</feature>
<evidence type="ECO:0000256" key="1">
    <source>
        <dbReference type="SAM" id="Coils"/>
    </source>
</evidence>
<accession>A0ABQ8Z1X0</accession>
<protein>
    <submittedName>
        <fullName evidence="3">Uncharacterized protein</fullName>
    </submittedName>
</protein>
<feature type="coiled-coil region" evidence="1">
    <location>
        <begin position="597"/>
        <end position="628"/>
    </location>
</feature>
<evidence type="ECO:0000256" key="2">
    <source>
        <dbReference type="SAM" id="MobiDB-lite"/>
    </source>
</evidence>
<evidence type="ECO:0000313" key="4">
    <source>
        <dbReference type="Proteomes" id="UP001150062"/>
    </source>
</evidence>